<comment type="caution">
    <text evidence="1">The sequence shown here is derived from an EMBL/GenBank/DDBJ whole genome shotgun (WGS) entry which is preliminary data.</text>
</comment>
<dbReference type="Proteomes" id="UP000608890">
    <property type="component" value="Unassembled WGS sequence"/>
</dbReference>
<dbReference type="AlphaFoldDB" id="A0A917U1N0"/>
<accession>A0A917U1N0</accession>
<keyword evidence="2" id="KW-1185">Reference proteome</keyword>
<organism evidence="1 2">
    <name type="scientific">Micromonospora sonchi</name>
    <dbReference type="NCBI Taxonomy" id="1763543"/>
    <lineage>
        <taxon>Bacteria</taxon>
        <taxon>Bacillati</taxon>
        <taxon>Actinomycetota</taxon>
        <taxon>Actinomycetes</taxon>
        <taxon>Micromonosporales</taxon>
        <taxon>Micromonosporaceae</taxon>
        <taxon>Micromonospora</taxon>
    </lineage>
</organism>
<dbReference type="SUPFAM" id="SSF53649">
    <property type="entry name" value="Alkaline phosphatase-like"/>
    <property type="match status" value="1"/>
</dbReference>
<gene>
    <name evidence="1" type="ORF">GCM10011608_41280</name>
</gene>
<reference evidence="1" key="1">
    <citation type="journal article" date="2014" name="Int. J. Syst. Evol. Microbiol.">
        <title>Complete genome sequence of Corynebacterium casei LMG S-19264T (=DSM 44701T), isolated from a smear-ripened cheese.</title>
        <authorList>
            <consortium name="US DOE Joint Genome Institute (JGI-PGF)"/>
            <person name="Walter F."/>
            <person name="Albersmeier A."/>
            <person name="Kalinowski J."/>
            <person name="Ruckert C."/>
        </authorList>
    </citation>
    <scope>NUCLEOTIDE SEQUENCE</scope>
    <source>
        <strain evidence="1">CGMCC 4.7312</strain>
    </source>
</reference>
<reference evidence="1" key="2">
    <citation type="submission" date="2020-09" db="EMBL/GenBank/DDBJ databases">
        <authorList>
            <person name="Sun Q."/>
            <person name="Zhou Y."/>
        </authorList>
    </citation>
    <scope>NUCLEOTIDE SEQUENCE</scope>
    <source>
        <strain evidence="1">CGMCC 4.7312</strain>
    </source>
</reference>
<evidence type="ECO:0000313" key="2">
    <source>
        <dbReference type="Proteomes" id="UP000608890"/>
    </source>
</evidence>
<dbReference type="InterPro" id="IPR002591">
    <property type="entry name" value="Phosphodiest/P_Trfase"/>
</dbReference>
<sequence>MNRTGRLAVIGLDGVAPQLVFDRYADDMPTLTALRARSLWGPLTSVVPPITVPAWSCMMSGRSPGEIGIYGFRNRADHSYDRLSIATSRSVRVPRIWDMVGAAGGDSVILGVPGTYPPSAVKGCLVSCFLAPSTQADYTWPRELAGEIHRLTNGYLLDVTDFRTDDKPRISQQIFDLSEQRFTVARHLARTRPWTFFSFVDMGPDRLHHGFWRYCDPEHPGYEAGNPFERIFRDYYRALDRHLEAFLTDLDDDTTVVIASDHGAQPMLGGFHVNEWLRRRGLLVLAEQPPTAMPISQCRVDWSRTTAWAEGGYYGRLFINVAGREPQGTVPPSEYEQVRDLLVAELEALTDHLGRPMGNRAFRPEDVYPQIEGVPPDLIVYFGDLRWRAAGTIGPATDLHSFENDTGPDDANHAEQGVLVMAGDRVDAGYRAGMSLLDVAPTIQSLLGLPAVPEQRGRALV</sequence>
<dbReference type="InterPro" id="IPR017850">
    <property type="entry name" value="Alkaline_phosphatase_core_sf"/>
</dbReference>
<proteinExistence type="predicted"/>
<dbReference type="Gene3D" id="3.40.720.10">
    <property type="entry name" value="Alkaline Phosphatase, subunit A"/>
    <property type="match status" value="1"/>
</dbReference>
<dbReference type="EMBL" id="BMNB01000020">
    <property type="protein sequence ID" value="GGM52138.1"/>
    <property type="molecule type" value="Genomic_DNA"/>
</dbReference>
<dbReference type="Pfam" id="PF01663">
    <property type="entry name" value="Phosphodiest"/>
    <property type="match status" value="1"/>
</dbReference>
<evidence type="ECO:0000313" key="1">
    <source>
        <dbReference type="EMBL" id="GGM52138.1"/>
    </source>
</evidence>
<protein>
    <submittedName>
        <fullName evidence="1">Phosphodiesterase</fullName>
    </submittedName>
</protein>
<name>A0A917U1N0_9ACTN</name>
<dbReference type="RefSeq" id="WP_189046798.1">
    <property type="nucleotide sequence ID" value="NZ_BMNB01000020.1"/>
</dbReference>